<dbReference type="Pfam" id="PF08666">
    <property type="entry name" value="SAF"/>
    <property type="match status" value="1"/>
</dbReference>
<name>A0A3T0MYY7_9RHOB</name>
<dbReference type="GO" id="GO:0016829">
    <property type="term" value="F:lyase activity"/>
    <property type="evidence" value="ECO:0007669"/>
    <property type="project" value="UniProtKB-KW"/>
</dbReference>
<dbReference type="Gene3D" id="2.30.130.110">
    <property type="match status" value="1"/>
</dbReference>
<evidence type="ECO:0000313" key="4">
    <source>
        <dbReference type="Proteomes" id="UP000283063"/>
    </source>
</evidence>
<dbReference type="AlphaFoldDB" id="A0A3T0MYY7"/>
<dbReference type="Proteomes" id="UP000283063">
    <property type="component" value="Chromosome"/>
</dbReference>
<keyword evidence="4" id="KW-1185">Reference proteome</keyword>
<dbReference type="OrthoDB" id="9804574at2"/>
<evidence type="ECO:0000259" key="2">
    <source>
        <dbReference type="SMART" id="SM00858"/>
    </source>
</evidence>
<proteinExistence type="predicted"/>
<dbReference type="InterPro" id="IPR044144">
    <property type="entry name" value="SAF_UxaA/GarD"/>
</dbReference>
<dbReference type="RefSeq" id="WP_127747525.1">
    <property type="nucleotide sequence ID" value="NZ_CP033219.1"/>
</dbReference>
<accession>A0A3T0MYY7</accession>
<protein>
    <submittedName>
        <fullName evidence="3">D-galactarate dehydratase</fullName>
    </submittedName>
</protein>
<dbReference type="SMART" id="SM00858">
    <property type="entry name" value="SAF"/>
    <property type="match status" value="1"/>
</dbReference>
<sequence length="90" mass="9852">MKPCVQLQANDNVANVLEAVIKNDCLSVSGHQSEDSVEALENIRCFHKVALIDIASGTDVVRDGYVIGRATRAIKRGAWVHVHNLESKRA</sequence>
<dbReference type="InterPro" id="IPR013974">
    <property type="entry name" value="SAF"/>
</dbReference>
<keyword evidence="1" id="KW-0456">Lyase</keyword>
<reference evidence="3 4" key="1">
    <citation type="submission" date="2018-10" db="EMBL/GenBank/DDBJ databases">
        <title>Parasedimentitalea marina sp. nov., a psychrophilic bacterium isolated from deep seawater of the New Britain Trench.</title>
        <authorList>
            <person name="Cao J."/>
        </authorList>
    </citation>
    <scope>NUCLEOTIDE SEQUENCE [LARGE SCALE GENOMIC DNA]</scope>
    <source>
        <strain evidence="3 4">W43</strain>
    </source>
</reference>
<dbReference type="KEGG" id="sedi:EBB79_03105"/>
<evidence type="ECO:0000256" key="1">
    <source>
        <dbReference type="ARBA" id="ARBA00023239"/>
    </source>
</evidence>
<gene>
    <name evidence="3" type="ORF">EBB79_03105</name>
</gene>
<dbReference type="EMBL" id="CP033219">
    <property type="protein sequence ID" value="AZV76983.1"/>
    <property type="molecule type" value="Genomic_DNA"/>
</dbReference>
<evidence type="ECO:0000313" key="3">
    <source>
        <dbReference type="EMBL" id="AZV76983.1"/>
    </source>
</evidence>
<dbReference type="CDD" id="cd11613">
    <property type="entry name" value="SAF_AH_GD"/>
    <property type="match status" value="1"/>
</dbReference>
<feature type="domain" description="SAF" evidence="2">
    <location>
        <begin position="11"/>
        <end position="86"/>
    </location>
</feature>
<organism evidence="3 4">
    <name type="scientific">Parasedimentitalea marina</name>
    <dbReference type="NCBI Taxonomy" id="2483033"/>
    <lineage>
        <taxon>Bacteria</taxon>
        <taxon>Pseudomonadati</taxon>
        <taxon>Pseudomonadota</taxon>
        <taxon>Alphaproteobacteria</taxon>
        <taxon>Rhodobacterales</taxon>
        <taxon>Paracoccaceae</taxon>
        <taxon>Parasedimentitalea</taxon>
    </lineage>
</organism>